<gene>
    <name evidence="4" type="ORF">PENSTE_c001G09344</name>
</gene>
<organism evidence="4 5">
    <name type="scientific">Penicillium steckii</name>
    <dbReference type="NCBI Taxonomy" id="303698"/>
    <lineage>
        <taxon>Eukaryota</taxon>
        <taxon>Fungi</taxon>
        <taxon>Dikarya</taxon>
        <taxon>Ascomycota</taxon>
        <taxon>Pezizomycotina</taxon>
        <taxon>Eurotiomycetes</taxon>
        <taxon>Eurotiomycetidae</taxon>
        <taxon>Eurotiales</taxon>
        <taxon>Aspergillaceae</taxon>
        <taxon>Penicillium</taxon>
    </lineage>
</organism>
<dbReference type="OrthoDB" id="3918601at2759"/>
<proteinExistence type="predicted"/>
<dbReference type="AlphaFoldDB" id="A0A1V6TYY4"/>
<dbReference type="Proteomes" id="UP000191285">
    <property type="component" value="Unassembled WGS sequence"/>
</dbReference>
<name>A0A1V6TYY4_9EURO</name>
<evidence type="ECO:0000313" key="4">
    <source>
        <dbReference type="EMBL" id="OQE31548.1"/>
    </source>
</evidence>
<dbReference type="PANTHER" id="PTHR38794">
    <property type="entry name" value="INTEGRAL MEMBRANE PROTEIN"/>
    <property type="match status" value="1"/>
</dbReference>
<keyword evidence="2" id="KW-0472">Membrane</keyword>
<feature type="transmembrane region" description="Helical" evidence="2">
    <location>
        <begin position="16"/>
        <end position="35"/>
    </location>
</feature>
<feature type="transmembrane region" description="Helical" evidence="2">
    <location>
        <begin position="166"/>
        <end position="189"/>
    </location>
</feature>
<evidence type="ECO:0000256" key="1">
    <source>
        <dbReference type="SAM" id="MobiDB-lite"/>
    </source>
</evidence>
<feature type="compositionally biased region" description="Basic and acidic residues" evidence="1">
    <location>
        <begin position="341"/>
        <end position="352"/>
    </location>
</feature>
<feature type="transmembrane region" description="Helical" evidence="2">
    <location>
        <begin position="124"/>
        <end position="146"/>
    </location>
</feature>
<feature type="transmembrane region" description="Helical" evidence="2">
    <location>
        <begin position="90"/>
        <end position="112"/>
    </location>
</feature>
<feature type="transmembrane region" description="Helical" evidence="2">
    <location>
        <begin position="47"/>
        <end position="70"/>
    </location>
</feature>
<keyword evidence="2" id="KW-1133">Transmembrane helix</keyword>
<evidence type="ECO:0000256" key="2">
    <source>
        <dbReference type="SAM" id="Phobius"/>
    </source>
</evidence>
<keyword evidence="2" id="KW-0812">Transmembrane</keyword>
<evidence type="ECO:0000259" key="3">
    <source>
        <dbReference type="Pfam" id="PF20684"/>
    </source>
</evidence>
<evidence type="ECO:0000313" key="5">
    <source>
        <dbReference type="Proteomes" id="UP000191285"/>
    </source>
</evidence>
<protein>
    <recommendedName>
        <fullName evidence="3">Rhodopsin domain-containing protein</fullName>
    </recommendedName>
</protein>
<dbReference type="EMBL" id="MLKD01000001">
    <property type="protein sequence ID" value="OQE31548.1"/>
    <property type="molecule type" value="Genomic_DNA"/>
</dbReference>
<keyword evidence="5" id="KW-1185">Reference proteome</keyword>
<feature type="domain" description="Rhodopsin" evidence="3">
    <location>
        <begin position="31"/>
        <end position="265"/>
    </location>
</feature>
<comment type="caution">
    <text evidence="4">The sequence shown here is derived from an EMBL/GenBank/DDBJ whole genome shotgun (WGS) entry which is preliminary data.</text>
</comment>
<dbReference type="InterPro" id="IPR049326">
    <property type="entry name" value="Rhodopsin_dom_fungi"/>
</dbReference>
<reference evidence="5" key="1">
    <citation type="journal article" date="2017" name="Nat. Microbiol.">
        <title>Global analysis of biosynthetic gene clusters reveals vast potential of secondary metabolite production in Penicillium species.</title>
        <authorList>
            <person name="Nielsen J.C."/>
            <person name="Grijseels S."/>
            <person name="Prigent S."/>
            <person name="Ji B."/>
            <person name="Dainat J."/>
            <person name="Nielsen K.F."/>
            <person name="Frisvad J.C."/>
            <person name="Workman M."/>
            <person name="Nielsen J."/>
        </authorList>
    </citation>
    <scope>NUCLEOTIDE SEQUENCE [LARGE SCALE GENOMIC DNA]</scope>
    <source>
        <strain evidence="5">IBT 24891</strain>
    </source>
</reference>
<accession>A0A1V6TYY4</accession>
<sequence length="352" mass="39396">MGTRFKTESKDPAVNVTTWVLLVVVILSVSARLGTKFNLFRKLTVDDLLMVGSLVFCIVQSIIISMAVASGYGKHFKDVTDAEFDQTMKYLYAGSLLYLIGLTLSKLSLAVFIRSLTPASKDRVYARIVEGIICAWAIATIFGTAFQCSTPRNWDFWNGKCFNEMAWSFFVTISNIVTDLIIFAQAMILISSIQTSIKRRLIFAGIFVPRLLVTAAAIAQLALIKKGRQSNDPTYGLCDLTILEEIIQCLSIVTACWGQLKPFLSWMRTNGLKIEGVDDPTSWNYKYSHRSQTNFRSTQRGHETFPNSLRDQILVTQDWEVDSQSSRAQIISESHPWPAEDGGKRSGDRLSG</sequence>
<dbReference type="Pfam" id="PF20684">
    <property type="entry name" value="Fung_rhodopsin"/>
    <property type="match status" value="1"/>
</dbReference>
<feature type="region of interest" description="Disordered" evidence="1">
    <location>
        <begin position="325"/>
        <end position="352"/>
    </location>
</feature>
<dbReference type="PANTHER" id="PTHR38794:SF2">
    <property type="entry name" value="INTEGRAL MEMBRANE PROTEIN"/>
    <property type="match status" value="1"/>
</dbReference>
<feature type="transmembrane region" description="Helical" evidence="2">
    <location>
        <begin position="201"/>
        <end position="223"/>
    </location>
</feature>